<dbReference type="PANTHER" id="PTHR28096">
    <property type="entry name" value="PROTEIN FAF1"/>
    <property type="match status" value="1"/>
</dbReference>
<proteinExistence type="predicted"/>
<reference evidence="3" key="1">
    <citation type="submission" date="2024-06" db="EMBL/GenBank/DDBJ databases">
        <title>Multi-omics analyses provide insights into the biosynthesis of the anticancer antibiotic pleurotin in Hohenbuehelia grisea.</title>
        <authorList>
            <person name="Weaver J.A."/>
            <person name="Alberti F."/>
        </authorList>
    </citation>
    <scope>NUCLEOTIDE SEQUENCE [LARGE SCALE GENOMIC DNA]</scope>
    <source>
        <strain evidence="3">T-177</strain>
    </source>
</reference>
<feature type="compositionally biased region" description="Polar residues" evidence="1">
    <location>
        <begin position="18"/>
        <end position="29"/>
    </location>
</feature>
<feature type="region of interest" description="Disordered" evidence="1">
    <location>
        <begin position="18"/>
        <end position="98"/>
    </location>
</feature>
<gene>
    <name evidence="2" type="ORF">HGRIS_009776</name>
</gene>
<dbReference type="PANTHER" id="PTHR28096:SF1">
    <property type="entry name" value="PROTEIN FAF1"/>
    <property type="match status" value="1"/>
</dbReference>
<evidence type="ECO:0000313" key="3">
    <source>
        <dbReference type="Proteomes" id="UP001556367"/>
    </source>
</evidence>
<feature type="region of interest" description="Disordered" evidence="1">
    <location>
        <begin position="261"/>
        <end position="283"/>
    </location>
</feature>
<feature type="compositionally biased region" description="Acidic residues" evidence="1">
    <location>
        <begin position="75"/>
        <end position="94"/>
    </location>
</feature>
<name>A0ABR3J2R3_9AGAR</name>
<keyword evidence="3" id="KW-1185">Reference proteome</keyword>
<evidence type="ECO:0000313" key="2">
    <source>
        <dbReference type="EMBL" id="KAL0949736.1"/>
    </source>
</evidence>
<dbReference type="EMBL" id="JASNQZ010000012">
    <property type="protein sequence ID" value="KAL0949736.1"/>
    <property type="molecule type" value="Genomic_DNA"/>
</dbReference>
<accession>A0ABR3J2R3</accession>
<dbReference type="Proteomes" id="UP001556367">
    <property type="component" value="Unassembled WGS sequence"/>
</dbReference>
<organism evidence="2 3">
    <name type="scientific">Hohenbuehelia grisea</name>
    <dbReference type="NCBI Taxonomy" id="104357"/>
    <lineage>
        <taxon>Eukaryota</taxon>
        <taxon>Fungi</taxon>
        <taxon>Dikarya</taxon>
        <taxon>Basidiomycota</taxon>
        <taxon>Agaricomycotina</taxon>
        <taxon>Agaricomycetes</taxon>
        <taxon>Agaricomycetidae</taxon>
        <taxon>Agaricales</taxon>
        <taxon>Pleurotineae</taxon>
        <taxon>Pleurotaceae</taxon>
        <taxon>Hohenbuehelia</taxon>
    </lineage>
</organism>
<feature type="compositionally biased region" description="Polar residues" evidence="1">
    <location>
        <begin position="39"/>
        <end position="54"/>
    </location>
</feature>
<comment type="caution">
    <text evidence="2">The sequence shown here is derived from an EMBL/GenBank/DDBJ whole genome shotgun (WGS) entry which is preliminary data.</text>
</comment>
<evidence type="ECO:0000256" key="1">
    <source>
        <dbReference type="SAM" id="MobiDB-lite"/>
    </source>
</evidence>
<feature type="region of interest" description="Disordered" evidence="1">
    <location>
        <begin position="214"/>
        <end position="242"/>
    </location>
</feature>
<dbReference type="InterPro" id="IPR053030">
    <property type="entry name" value="Ribosomal_biogenesis_FAF1-like"/>
</dbReference>
<protein>
    <submittedName>
        <fullName evidence="2">Uncharacterized protein</fullName>
    </submittedName>
</protein>
<sequence length="330" mass="36161">MSDDELLKILERHGQQFLSSFDLPQSSGPRPTKKRRLSPSASAITHGALNSASDSHSDEDQEWHGFGAASVSGSEDTDEYDDDMSGSEIEDDDFRADSNTKTPVVTVFADTGLKANTSSTIPNKAQMKAFMSSKVTKLRQDIDTPSAQHAKNADDDADDELTNAQNDALLHRLVHTKLLSGSLNPDLDLKPAQRKKALAGRVLEAAGNAKLGKGERSVREAERNKASKRVREGLVRKQREKESAQLEEAKKLGNYHPSIKKLFDSSAPAAQPRKRERGLKMGVGKFSGGLREEVEGDLVDEDVEDVEVEEEDSMLLTSLHFLFHSFSSSA</sequence>